<keyword evidence="2" id="KW-0472">Membrane</keyword>
<feature type="transmembrane region" description="Helical" evidence="2">
    <location>
        <begin position="63"/>
        <end position="88"/>
    </location>
</feature>
<sequence length="288" mass="31182">MPELEPDPSGSVVSMLERIGSVVVPVGVGLYAMLYLGIQQMYWVFDINPEQAGIDQSVLLGRLMGTLILLLLILLPVICILVAVGWLLDKVTRGAVNRVVQGVRQRPWIAAVIAAAWSGVTYLGTTYLFTLEISPLYVLGALVFGILAFVVPFRLLRRKPVGRAGMKVLVGALTGIGLGMGLVVGLVLGAGDVRNTGQANDLLNLVGFQDQWVVVKDGDDKPLYDGRDIMLLGESDGVYVFYDCDNMTTFRRPAESTNLGEIRLDPEREPGYTCGSLVKDEEAKPKSG</sequence>
<feature type="transmembrane region" description="Helical" evidence="2">
    <location>
        <begin position="168"/>
        <end position="190"/>
    </location>
</feature>
<keyword evidence="2" id="KW-1133">Transmembrane helix</keyword>
<organism evidence="3 4">
    <name type="scientific">Nonomuraea guangzhouensis</name>
    <dbReference type="NCBI Taxonomy" id="1291555"/>
    <lineage>
        <taxon>Bacteria</taxon>
        <taxon>Bacillati</taxon>
        <taxon>Actinomycetota</taxon>
        <taxon>Actinomycetes</taxon>
        <taxon>Streptosporangiales</taxon>
        <taxon>Streptosporangiaceae</taxon>
        <taxon>Nonomuraea</taxon>
    </lineage>
</organism>
<feature type="region of interest" description="Disordered" evidence="1">
    <location>
        <begin position="264"/>
        <end position="288"/>
    </location>
</feature>
<evidence type="ECO:0000256" key="2">
    <source>
        <dbReference type="SAM" id="Phobius"/>
    </source>
</evidence>
<feature type="transmembrane region" description="Helical" evidence="2">
    <location>
        <begin position="136"/>
        <end position="156"/>
    </location>
</feature>
<comment type="caution">
    <text evidence="3">The sequence shown here is derived from an EMBL/GenBank/DDBJ whole genome shotgun (WGS) entry which is preliminary data.</text>
</comment>
<feature type="transmembrane region" description="Helical" evidence="2">
    <location>
        <begin position="108"/>
        <end position="130"/>
    </location>
</feature>
<dbReference type="RefSeq" id="WP_308127211.1">
    <property type="nucleotide sequence ID" value="NZ_JAHKRM010000016.1"/>
</dbReference>
<evidence type="ECO:0000256" key="1">
    <source>
        <dbReference type="SAM" id="MobiDB-lite"/>
    </source>
</evidence>
<evidence type="ECO:0000313" key="3">
    <source>
        <dbReference type="EMBL" id="MFD1539149.1"/>
    </source>
</evidence>
<feature type="transmembrane region" description="Helical" evidence="2">
    <location>
        <begin position="21"/>
        <end position="43"/>
    </location>
</feature>
<protein>
    <recommendedName>
        <fullName evidence="5">MFS transporter</fullName>
    </recommendedName>
</protein>
<evidence type="ECO:0000313" key="4">
    <source>
        <dbReference type="Proteomes" id="UP001597097"/>
    </source>
</evidence>
<keyword evidence="2" id="KW-0812">Transmembrane</keyword>
<keyword evidence="4" id="KW-1185">Reference proteome</keyword>
<feature type="compositionally biased region" description="Basic and acidic residues" evidence="1">
    <location>
        <begin position="278"/>
        <end position="288"/>
    </location>
</feature>
<accession>A0ABW4G8Z6</accession>
<reference evidence="4" key="1">
    <citation type="journal article" date="2019" name="Int. J. Syst. Evol. Microbiol.">
        <title>The Global Catalogue of Microorganisms (GCM) 10K type strain sequencing project: providing services to taxonomists for standard genome sequencing and annotation.</title>
        <authorList>
            <consortium name="The Broad Institute Genomics Platform"/>
            <consortium name="The Broad Institute Genome Sequencing Center for Infectious Disease"/>
            <person name="Wu L."/>
            <person name="Ma J."/>
        </authorList>
    </citation>
    <scope>NUCLEOTIDE SEQUENCE [LARGE SCALE GENOMIC DNA]</scope>
    <source>
        <strain evidence="4">CGMCC 1.15399</strain>
    </source>
</reference>
<name>A0ABW4G8Z6_9ACTN</name>
<gene>
    <name evidence="3" type="ORF">ACFSJ0_18985</name>
</gene>
<evidence type="ECO:0008006" key="5">
    <source>
        <dbReference type="Google" id="ProtNLM"/>
    </source>
</evidence>
<dbReference type="EMBL" id="JBHUCM010000016">
    <property type="protein sequence ID" value="MFD1539149.1"/>
    <property type="molecule type" value="Genomic_DNA"/>
</dbReference>
<dbReference type="Proteomes" id="UP001597097">
    <property type="component" value="Unassembled WGS sequence"/>
</dbReference>
<proteinExistence type="predicted"/>